<evidence type="ECO:0000313" key="12">
    <source>
        <dbReference type="EnsemblMetazoa" id="XP_020908177.1"/>
    </source>
</evidence>
<dbReference type="Pfam" id="PF00001">
    <property type="entry name" value="7tm_1"/>
    <property type="match status" value="1"/>
</dbReference>
<dbReference type="EnsemblMetazoa" id="XM_021052518.2">
    <property type="protein sequence ID" value="XP_020908177.1"/>
    <property type="gene ID" value="LOC110246199"/>
</dbReference>
<evidence type="ECO:0000256" key="1">
    <source>
        <dbReference type="ARBA" id="ARBA00004651"/>
    </source>
</evidence>
<evidence type="ECO:0000256" key="9">
    <source>
        <dbReference type="ARBA" id="ARBA00023224"/>
    </source>
</evidence>
<dbReference type="SMART" id="SM01381">
    <property type="entry name" value="7TM_GPCR_Srsx"/>
    <property type="match status" value="1"/>
</dbReference>
<keyword evidence="4 10" id="KW-1133">Transmembrane helix</keyword>
<proteinExistence type="predicted"/>
<feature type="transmembrane region" description="Helical" evidence="10">
    <location>
        <begin position="168"/>
        <end position="192"/>
    </location>
</feature>
<feature type="transmembrane region" description="Helical" evidence="10">
    <location>
        <begin position="56"/>
        <end position="79"/>
    </location>
</feature>
<dbReference type="GO" id="GO:0004930">
    <property type="term" value="F:G protein-coupled receptor activity"/>
    <property type="evidence" value="ECO:0007669"/>
    <property type="project" value="UniProtKB-KW"/>
</dbReference>
<organism evidence="12 13">
    <name type="scientific">Exaiptasia diaphana</name>
    <name type="common">Tropical sea anemone</name>
    <name type="synonym">Aiptasia pulchella</name>
    <dbReference type="NCBI Taxonomy" id="2652724"/>
    <lineage>
        <taxon>Eukaryota</taxon>
        <taxon>Metazoa</taxon>
        <taxon>Cnidaria</taxon>
        <taxon>Anthozoa</taxon>
        <taxon>Hexacorallia</taxon>
        <taxon>Actiniaria</taxon>
        <taxon>Aiptasiidae</taxon>
        <taxon>Exaiptasia</taxon>
    </lineage>
</organism>
<dbReference type="PANTHER" id="PTHR24246:SF27">
    <property type="entry name" value="ADENOSINE RECEPTOR, ISOFORM A"/>
    <property type="match status" value="1"/>
</dbReference>
<keyword evidence="7" id="KW-0675">Receptor</keyword>
<keyword evidence="6 10" id="KW-0472">Membrane</keyword>
<dbReference type="Gene3D" id="1.20.1070.10">
    <property type="entry name" value="Rhodopsin 7-helix transmembrane proteins"/>
    <property type="match status" value="1"/>
</dbReference>
<keyword evidence="3 10" id="KW-0812">Transmembrane</keyword>
<dbReference type="PROSITE" id="PS50262">
    <property type="entry name" value="G_PROTEIN_RECEP_F1_2"/>
    <property type="match status" value="1"/>
</dbReference>
<feature type="transmembrane region" description="Helical" evidence="10">
    <location>
        <begin position="18"/>
        <end position="44"/>
    </location>
</feature>
<keyword evidence="13" id="KW-1185">Reference proteome</keyword>
<keyword evidence="5" id="KW-0297">G-protein coupled receptor</keyword>
<dbReference type="InterPro" id="IPR017452">
    <property type="entry name" value="GPCR_Rhodpsn_7TM"/>
</dbReference>
<evidence type="ECO:0000313" key="13">
    <source>
        <dbReference type="Proteomes" id="UP000887567"/>
    </source>
</evidence>
<evidence type="ECO:0000259" key="11">
    <source>
        <dbReference type="PROSITE" id="PS50262"/>
    </source>
</evidence>
<reference evidence="12" key="1">
    <citation type="submission" date="2022-11" db="UniProtKB">
        <authorList>
            <consortium name="EnsemblMetazoa"/>
        </authorList>
    </citation>
    <scope>IDENTIFICATION</scope>
</reference>
<dbReference type="Proteomes" id="UP000887567">
    <property type="component" value="Unplaced"/>
</dbReference>
<name>A0A913XQQ0_EXADI</name>
<comment type="subcellular location">
    <subcellularLocation>
        <location evidence="1">Cell membrane</location>
        <topology evidence="1">Multi-pass membrane protein</topology>
    </subcellularLocation>
</comment>
<dbReference type="PRINTS" id="PR00237">
    <property type="entry name" value="GPCRRHODOPSN"/>
</dbReference>
<dbReference type="KEGG" id="epa:110246199"/>
<protein>
    <recommendedName>
        <fullName evidence="11">G-protein coupled receptors family 1 profile domain-containing protein</fullName>
    </recommendedName>
</protein>
<dbReference type="RefSeq" id="XP_020908177.1">
    <property type="nucleotide sequence ID" value="XM_021052518.2"/>
</dbReference>
<accession>A0A913XQQ0</accession>
<evidence type="ECO:0000256" key="3">
    <source>
        <dbReference type="ARBA" id="ARBA00022692"/>
    </source>
</evidence>
<evidence type="ECO:0000256" key="5">
    <source>
        <dbReference type="ARBA" id="ARBA00023040"/>
    </source>
</evidence>
<dbReference type="OrthoDB" id="5959154at2759"/>
<dbReference type="PANTHER" id="PTHR24246">
    <property type="entry name" value="OLFACTORY RECEPTOR AND ADENOSINE RECEPTOR"/>
    <property type="match status" value="1"/>
</dbReference>
<dbReference type="GO" id="GO:0005886">
    <property type="term" value="C:plasma membrane"/>
    <property type="evidence" value="ECO:0007669"/>
    <property type="project" value="UniProtKB-SubCell"/>
</dbReference>
<dbReference type="GeneID" id="110246199"/>
<dbReference type="InterPro" id="IPR000276">
    <property type="entry name" value="GPCR_Rhodpsn"/>
</dbReference>
<feature type="domain" description="G-protein coupled receptors family 1 profile" evidence="11">
    <location>
        <begin position="35"/>
        <end position="269"/>
    </location>
</feature>
<keyword evidence="2" id="KW-1003">Cell membrane</keyword>
<dbReference type="CDD" id="cd00637">
    <property type="entry name" value="7tm_classA_rhodopsin-like"/>
    <property type="match status" value="1"/>
</dbReference>
<feature type="transmembrane region" description="Helical" evidence="10">
    <location>
        <begin position="138"/>
        <end position="162"/>
    </location>
</feature>
<evidence type="ECO:0000256" key="10">
    <source>
        <dbReference type="SAM" id="Phobius"/>
    </source>
</evidence>
<evidence type="ECO:0000256" key="7">
    <source>
        <dbReference type="ARBA" id="ARBA00023170"/>
    </source>
</evidence>
<dbReference type="AlphaFoldDB" id="A0A913XQQ0"/>
<sequence>MSFNVGNSTTSPAILYKGLGWCFSFGLESILITIGNLLTIAAFVKQKCLRKRGTYLLINLAISDIFIGLVPLPIYIYFIGLEFHLWQPYQIGILSLVFYFFDILLGIASLLNLTIIALERLYAAKRPFCYRTTQPSSYYTMIGITWILATVIATLCFCAFYLTSSLMISTYVSMTIVFVAFWTISSSYAIVWMRLRLHSKKNYRKASESERKLGITMIILTILSLAAWLPFVMMNLVIVLSKTQVPSQTIILTTKLLHYGNSLTNCIVYSLRMPDFRRAVIKIVKFDRFDNSAFNSPVDSSTFSPFRSRKMRYSTTINGTNPDVKMELV</sequence>
<evidence type="ECO:0000256" key="2">
    <source>
        <dbReference type="ARBA" id="ARBA00022475"/>
    </source>
</evidence>
<dbReference type="OMA" id="CAFYLTS"/>
<feature type="transmembrane region" description="Helical" evidence="10">
    <location>
        <begin position="91"/>
        <end position="118"/>
    </location>
</feature>
<feature type="transmembrane region" description="Helical" evidence="10">
    <location>
        <begin position="213"/>
        <end position="240"/>
    </location>
</feature>
<dbReference type="SUPFAM" id="SSF81321">
    <property type="entry name" value="Family A G protein-coupled receptor-like"/>
    <property type="match status" value="1"/>
</dbReference>
<evidence type="ECO:0000256" key="6">
    <source>
        <dbReference type="ARBA" id="ARBA00023136"/>
    </source>
</evidence>
<keyword evidence="8" id="KW-0325">Glycoprotein</keyword>
<evidence type="ECO:0000256" key="8">
    <source>
        <dbReference type="ARBA" id="ARBA00023180"/>
    </source>
</evidence>
<keyword evidence="9" id="KW-0807">Transducer</keyword>
<evidence type="ECO:0000256" key="4">
    <source>
        <dbReference type="ARBA" id="ARBA00022989"/>
    </source>
</evidence>